<keyword evidence="4 7" id="KW-1133">Transmembrane helix</keyword>
<feature type="transmembrane region" description="Helical" evidence="7">
    <location>
        <begin position="427"/>
        <end position="450"/>
    </location>
</feature>
<keyword evidence="2" id="KW-0813">Transport</keyword>
<feature type="compositionally biased region" description="Basic and acidic residues" evidence="6">
    <location>
        <begin position="635"/>
        <end position="645"/>
    </location>
</feature>
<feature type="transmembrane region" description="Helical" evidence="7">
    <location>
        <begin position="222"/>
        <end position="242"/>
    </location>
</feature>
<evidence type="ECO:0000259" key="8">
    <source>
        <dbReference type="PROSITE" id="PS50850"/>
    </source>
</evidence>
<accession>A0A3D8QNQ6</accession>
<evidence type="ECO:0000256" key="6">
    <source>
        <dbReference type="SAM" id="MobiDB-lite"/>
    </source>
</evidence>
<feature type="transmembrane region" description="Helical" evidence="7">
    <location>
        <begin position="555"/>
        <end position="576"/>
    </location>
</feature>
<name>A0A3D8QNQ6_9HELO</name>
<evidence type="ECO:0000256" key="7">
    <source>
        <dbReference type="SAM" id="Phobius"/>
    </source>
</evidence>
<dbReference type="EMBL" id="PDLM01000013">
    <property type="protein sequence ID" value="RDW63466.1"/>
    <property type="molecule type" value="Genomic_DNA"/>
</dbReference>
<dbReference type="PROSITE" id="PS50850">
    <property type="entry name" value="MFS"/>
    <property type="match status" value="1"/>
</dbReference>
<evidence type="ECO:0000313" key="9">
    <source>
        <dbReference type="EMBL" id="RDW63466.1"/>
    </source>
</evidence>
<feature type="transmembrane region" description="Helical" evidence="7">
    <location>
        <begin position="493"/>
        <end position="513"/>
    </location>
</feature>
<feature type="transmembrane region" description="Helical" evidence="7">
    <location>
        <begin position="462"/>
        <end position="486"/>
    </location>
</feature>
<keyword evidence="10" id="KW-1185">Reference proteome</keyword>
<dbReference type="FunFam" id="1.20.1250.20:FF:000034">
    <property type="entry name" value="MFS general substrate transporter"/>
    <property type="match status" value="1"/>
</dbReference>
<dbReference type="SUPFAM" id="SSF103473">
    <property type="entry name" value="MFS general substrate transporter"/>
    <property type="match status" value="1"/>
</dbReference>
<keyword evidence="3 7" id="KW-0812">Transmembrane</keyword>
<evidence type="ECO:0000313" key="10">
    <source>
        <dbReference type="Proteomes" id="UP000256645"/>
    </source>
</evidence>
<dbReference type="Proteomes" id="UP000256645">
    <property type="component" value="Unassembled WGS sequence"/>
</dbReference>
<proteinExistence type="predicted"/>
<evidence type="ECO:0000256" key="1">
    <source>
        <dbReference type="ARBA" id="ARBA00004141"/>
    </source>
</evidence>
<keyword evidence="5 7" id="KW-0472">Membrane</keyword>
<comment type="caution">
    <text evidence="9">The sequence shown here is derived from an EMBL/GenBank/DDBJ whole genome shotgun (WGS) entry which is preliminary data.</text>
</comment>
<dbReference type="InterPro" id="IPR036259">
    <property type="entry name" value="MFS_trans_sf"/>
</dbReference>
<feature type="transmembrane region" description="Helical" evidence="7">
    <location>
        <begin position="326"/>
        <end position="347"/>
    </location>
</feature>
<dbReference type="InterPro" id="IPR020846">
    <property type="entry name" value="MFS_dom"/>
</dbReference>
<dbReference type="AlphaFoldDB" id="A0A3D8QNQ6"/>
<dbReference type="FunFam" id="1.20.1250.20:FF:000068">
    <property type="entry name" value="MFS general substrate transporter"/>
    <property type="match status" value="1"/>
</dbReference>
<feature type="transmembrane region" description="Helical" evidence="7">
    <location>
        <begin position="254"/>
        <end position="280"/>
    </location>
</feature>
<gene>
    <name evidence="9" type="ORF">BP6252_11011</name>
</gene>
<evidence type="ECO:0000256" key="5">
    <source>
        <dbReference type="ARBA" id="ARBA00023136"/>
    </source>
</evidence>
<comment type="subcellular location">
    <subcellularLocation>
        <location evidence="1">Membrane</location>
        <topology evidence="1">Multi-pass membrane protein</topology>
    </subcellularLocation>
</comment>
<feature type="transmembrane region" description="Helical" evidence="7">
    <location>
        <begin position="588"/>
        <end position="610"/>
    </location>
</feature>
<reference evidence="9 10" key="1">
    <citation type="journal article" date="2018" name="IMA Fungus">
        <title>IMA Genome-F 9: Draft genome sequence of Annulohypoxylon stygium, Aspergillus mulundensis, Berkeleyomyces basicola (syn. Thielaviopsis basicola), Ceratocystis smalleyi, two Cercospora beticola strains, Coleophoma cylindrospora, Fusarium fracticaudum, Phialophora cf. hyalina, and Morchella septimelata.</title>
        <authorList>
            <person name="Wingfield B.D."/>
            <person name="Bills G.F."/>
            <person name="Dong Y."/>
            <person name="Huang W."/>
            <person name="Nel W.J."/>
            <person name="Swalarsk-Parry B.S."/>
            <person name="Vaghefi N."/>
            <person name="Wilken P.M."/>
            <person name="An Z."/>
            <person name="de Beer Z.W."/>
            <person name="De Vos L."/>
            <person name="Chen L."/>
            <person name="Duong T.A."/>
            <person name="Gao Y."/>
            <person name="Hammerbacher A."/>
            <person name="Kikkert J.R."/>
            <person name="Li Y."/>
            <person name="Li H."/>
            <person name="Li K."/>
            <person name="Li Q."/>
            <person name="Liu X."/>
            <person name="Ma X."/>
            <person name="Naidoo K."/>
            <person name="Pethybridge S.J."/>
            <person name="Sun J."/>
            <person name="Steenkamp E.T."/>
            <person name="van der Nest M.A."/>
            <person name="van Wyk S."/>
            <person name="Wingfield M.J."/>
            <person name="Xiong C."/>
            <person name="Yue Q."/>
            <person name="Zhang X."/>
        </authorList>
    </citation>
    <scope>NUCLEOTIDE SEQUENCE [LARGE SCALE GENOMIC DNA]</scope>
    <source>
        <strain evidence="9 10">BP6252</strain>
    </source>
</reference>
<dbReference type="Pfam" id="PF07690">
    <property type="entry name" value="MFS_1"/>
    <property type="match status" value="1"/>
</dbReference>
<feature type="region of interest" description="Disordered" evidence="6">
    <location>
        <begin position="619"/>
        <end position="645"/>
    </location>
</feature>
<dbReference type="GO" id="GO:0016020">
    <property type="term" value="C:membrane"/>
    <property type="evidence" value="ECO:0007669"/>
    <property type="project" value="UniProtKB-SubCell"/>
</dbReference>
<sequence>MSQNFPVIKMQRTADGINQVTCARNTRCSELDQDIQERNSSYRGFSPRGDPTKHAHEKTLITAVNQPPRIPHFSFDEMPLLGVRMRGCGDVGNAESEFLEKLLSWSCGYKTLTNSYPTGCSLPSPLPFFYRLSPFATMPSLSPHPSDADKKIDVEEISVVHGGESVVDAAALKRLTRKCDLHVVPPLFTLFLLAFLDRTNIGNARIQGLEASLHMKGNDYNIVLFTFFIPYILLEVPSNIIIKKIAPSTWLSGIMVLWGKLFLATSQAAQTGTVIGIATIGQGLVRNFGGLVAMRFIVGVFEAGLFPGCIYLISMYYERYELQWRLTMFFTASIIAGAFGGLLAYALAKMDGIGGYEGWRWIFIIEGVVTVAIGLVSKFWICDWPDSATFLTDEERAMLVQKLASDTGDARMNRLDKRAAKRVFTDWKIYVGTLMYMGVVTTGYSTSFFIPTILNQMGYTAAMSQILSIPIFIAATVVALGIAVATDKLRHRYSFIMLGIAVGTVGYSILLAMDSVTVRVRYMACFFIVIGGYIAQPITIAWLSNQMGGHYKRSLAAAIQIGIGNCGGIVASNIFIKAEAPHYPTGFGTAMAFLFLCGATSTVMFFGLRYENRKRDSGRRDYRYNEDPSELENMGDDHPSFRFTT</sequence>
<dbReference type="GO" id="GO:0022857">
    <property type="term" value="F:transmembrane transporter activity"/>
    <property type="evidence" value="ECO:0007669"/>
    <property type="project" value="InterPro"/>
</dbReference>
<dbReference type="OrthoDB" id="310895at2759"/>
<dbReference type="InterPro" id="IPR011701">
    <property type="entry name" value="MFS"/>
</dbReference>
<feature type="transmembrane region" description="Helical" evidence="7">
    <location>
        <begin position="292"/>
        <end position="314"/>
    </location>
</feature>
<evidence type="ECO:0000256" key="2">
    <source>
        <dbReference type="ARBA" id="ARBA00022448"/>
    </source>
</evidence>
<dbReference type="PANTHER" id="PTHR43791">
    <property type="entry name" value="PERMEASE-RELATED"/>
    <property type="match status" value="1"/>
</dbReference>
<protein>
    <submittedName>
        <fullName evidence="9">Putative major facilitator superfamily permease-2</fullName>
    </submittedName>
</protein>
<dbReference type="Gene3D" id="1.20.1250.20">
    <property type="entry name" value="MFS general substrate transporter like domains"/>
    <property type="match status" value="2"/>
</dbReference>
<evidence type="ECO:0000256" key="3">
    <source>
        <dbReference type="ARBA" id="ARBA00022692"/>
    </source>
</evidence>
<feature type="transmembrane region" description="Helical" evidence="7">
    <location>
        <begin position="519"/>
        <end position="543"/>
    </location>
</feature>
<feature type="domain" description="Major facilitator superfamily (MFS) profile" evidence="8">
    <location>
        <begin position="183"/>
        <end position="615"/>
    </location>
</feature>
<evidence type="ECO:0000256" key="4">
    <source>
        <dbReference type="ARBA" id="ARBA00022989"/>
    </source>
</evidence>
<dbReference type="PANTHER" id="PTHR43791:SF52">
    <property type="entry name" value="TRANSPORTER, PUTATIVE (AFU_ORTHOLOGUE AFUA_1G11820)-RELATED"/>
    <property type="match status" value="1"/>
</dbReference>
<organism evidence="9 10">
    <name type="scientific">Coleophoma cylindrospora</name>
    <dbReference type="NCBI Taxonomy" id="1849047"/>
    <lineage>
        <taxon>Eukaryota</taxon>
        <taxon>Fungi</taxon>
        <taxon>Dikarya</taxon>
        <taxon>Ascomycota</taxon>
        <taxon>Pezizomycotina</taxon>
        <taxon>Leotiomycetes</taxon>
        <taxon>Helotiales</taxon>
        <taxon>Dermateaceae</taxon>
        <taxon>Coleophoma</taxon>
    </lineage>
</organism>
<feature type="transmembrane region" description="Helical" evidence="7">
    <location>
        <begin position="359"/>
        <end position="381"/>
    </location>
</feature>